<reference evidence="3 4" key="1">
    <citation type="submission" date="2024-06" db="EMBL/GenBank/DDBJ databases">
        <title>The Natural Products Discovery Center: Release of the First 8490 Sequenced Strains for Exploring Actinobacteria Biosynthetic Diversity.</title>
        <authorList>
            <person name="Kalkreuter E."/>
            <person name="Kautsar S.A."/>
            <person name="Yang D."/>
            <person name="Bader C.D."/>
            <person name="Teijaro C.N."/>
            <person name="Fluegel L."/>
            <person name="Davis C.M."/>
            <person name="Simpson J.R."/>
            <person name="Lauterbach L."/>
            <person name="Steele A.D."/>
            <person name="Gui C."/>
            <person name="Meng S."/>
            <person name="Li G."/>
            <person name="Viehrig K."/>
            <person name="Ye F."/>
            <person name="Su P."/>
            <person name="Kiefer A.F."/>
            <person name="Nichols A."/>
            <person name="Cepeda A.J."/>
            <person name="Yan W."/>
            <person name="Fan B."/>
            <person name="Jiang Y."/>
            <person name="Adhikari A."/>
            <person name="Zheng C.-J."/>
            <person name="Schuster L."/>
            <person name="Cowan T.M."/>
            <person name="Smanski M.J."/>
            <person name="Chevrette M.G."/>
            <person name="De Carvalho L.P.S."/>
            <person name="Shen B."/>
        </authorList>
    </citation>
    <scope>NUCLEOTIDE SEQUENCE [LARGE SCALE GENOMIC DNA]</scope>
    <source>
        <strain evidence="3 4">NPDC005137</strain>
    </source>
</reference>
<dbReference type="Proteomes" id="UP001550044">
    <property type="component" value="Unassembled WGS sequence"/>
</dbReference>
<protein>
    <submittedName>
        <fullName evidence="3">VWA domain-containing protein</fullName>
    </submittedName>
</protein>
<name>A0ABV2ULQ5_9ACTN</name>
<dbReference type="Pfam" id="PF10138">
    <property type="entry name" value="vWA-TerF-like"/>
    <property type="match status" value="1"/>
</dbReference>
<dbReference type="InterPro" id="IPR019303">
    <property type="entry name" value="vWA_TerF_C"/>
</dbReference>
<accession>A0ABV2ULQ5</accession>
<evidence type="ECO:0000313" key="4">
    <source>
        <dbReference type="Proteomes" id="UP001550044"/>
    </source>
</evidence>
<evidence type="ECO:0000313" key="3">
    <source>
        <dbReference type="EMBL" id="MET8438782.1"/>
    </source>
</evidence>
<keyword evidence="4" id="KW-1185">Reference proteome</keyword>
<comment type="caution">
    <text evidence="3">The sequence shown here is derived from an EMBL/GenBank/DDBJ whole genome shotgun (WGS) entry which is preliminary data.</text>
</comment>
<dbReference type="EMBL" id="JBEXIP010000071">
    <property type="protein sequence ID" value="MET8438782.1"/>
    <property type="molecule type" value="Genomic_DNA"/>
</dbReference>
<proteinExistence type="predicted"/>
<organism evidence="3 4">
    <name type="scientific">Streptomyces sp. 900116325</name>
    <dbReference type="NCBI Taxonomy" id="3154295"/>
    <lineage>
        <taxon>Bacteria</taxon>
        <taxon>Bacillati</taxon>
        <taxon>Actinomycetota</taxon>
        <taxon>Actinomycetes</taxon>
        <taxon>Kitasatosporales</taxon>
        <taxon>Streptomycetaceae</taxon>
        <taxon>Streptomyces</taxon>
    </lineage>
</organism>
<dbReference type="RefSeq" id="WP_356674274.1">
    <property type="nucleotide sequence ID" value="NZ_JBEXEF010000170.1"/>
</dbReference>
<evidence type="ECO:0000259" key="2">
    <source>
        <dbReference type="Pfam" id="PF10138"/>
    </source>
</evidence>
<keyword evidence="1" id="KW-1133">Transmembrane helix</keyword>
<gene>
    <name evidence="3" type="ORF">ABZV61_40115</name>
</gene>
<evidence type="ECO:0000256" key="1">
    <source>
        <dbReference type="SAM" id="Phobius"/>
    </source>
</evidence>
<feature type="transmembrane region" description="Helical" evidence="1">
    <location>
        <begin position="17"/>
        <end position="34"/>
    </location>
</feature>
<feature type="domain" description="vWA found in TerF C terminus" evidence="2">
    <location>
        <begin position="10"/>
        <end position="85"/>
    </location>
</feature>
<keyword evidence="1" id="KW-0812">Transmembrane</keyword>
<sequence>MVQVGDEPWDKAEVRSLLQNTATLGVFWLFVGFGRGKLAFYKNLNASASVTFTNVAFYDASKNPGSVPGDKFYAGLVDAFGRWMNP</sequence>
<keyword evidence="1" id="KW-0472">Membrane</keyword>